<keyword evidence="2" id="KW-1185">Reference proteome</keyword>
<comment type="caution">
    <text evidence="1">The sequence shown here is derived from an EMBL/GenBank/DDBJ whole genome shotgun (WGS) entry which is preliminary data.</text>
</comment>
<reference evidence="1" key="1">
    <citation type="journal article" date="2020" name="Stud. Mycol.">
        <title>101 Dothideomycetes genomes: a test case for predicting lifestyles and emergence of pathogens.</title>
        <authorList>
            <person name="Haridas S."/>
            <person name="Albert R."/>
            <person name="Binder M."/>
            <person name="Bloem J."/>
            <person name="Labutti K."/>
            <person name="Salamov A."/>
            <person name="Andreopoulos B."/>
            <person name="Baker S."/>
            <person name="Barry K."/>
            <person name="Bills G."/>
            <person name="Bluhm B."/>
            <person name="Cannon C."/>
            <person name="Castanera R."/>
            <person name="Culley D."/>
            <person name="Daum C."/>
            <person name="Ezra D."/>
            <person name="Gonzalez J."/>
            <person name="Henrissat B."/>
            <person name="Kuo A."/>
            <person name="Liang C."/>
            <person name="Lipzen A."/>
            <person name="Lutzoni F."/>
            <person name="Magnuson J."/>
            <person name="Mondo S."/>
            <person name="Nolan M."/>
            <person name="Ohm R."/>
            <person name="Pangilinan J."/>
            <person name="Park H.-J."/>
            <person name="Ramirez L."/>
            <person name="Alfaro M."/>
            <person name="Sun H."/>
            <person name="Tritt A."/>
            <person name="Yoshinaga Y."/>
            <person name="Zwiers L.-H."/>
            <person name="Turgeon B."/>
            <person name="Goodwin S."/>
            <person name="Spatafora J."/>
            <person name="Crous P."/>
            <person name="Grigoriev I."/>
        </authorList>
    </citation>
    <scope>NUCLEOTIDE SEQUENCE</scope>
    <source>
        <strain evidence="1">ATCC 200398</strain>
    </source>
</reference>
<name>A0ACB6Q8A7_9PLEO</name>
<proteinExistence type="predicted"/>
<protein>
    <submittedName>
        <fullName evidence="1">MFS general substrate transporter</fullName>
    </submittedName>
</protein>
<accession>A0ACB6Q8A7</accession>
<organism evidence="1 2">
    <name type="scientific">Lindgomyces ingoldianus</name>
    <dbReference type="NCBI Taxonomy" id="673940"/>
    <lineage>
        <taxon>Eukaryota</taxon>
        <taxon>Fungi</taxon>
        <taxon>Dikarya</taxon>
        <taxon>Ascomycota</taxon>
        <taxon>Pezizomycotina</taxon>
        <taxon>Dothideomycetes</taxon>
        <taxon>Pleosporomycetidae</taxon>
        <taxon>Pleosporales</taxon>
        <taxon>Lindgomycetaceae</taxon>
        <taxon>Lindgomyces</taxon>
    </lineage>
</organism>
<evidence type="ECO:0000313" key="1">
    <source>
        <dbReference type="EMBL" id="KAF2463095.1"/>
    </source>
</evidence>
<gene>
    <name evidence="1" type="ORF">BDR25DRAFT_273705</name>
</gene>
<evidence type="ECO:0000313" key="2">
    <source>
        <dbReference type="Proteomes" id="UP000799755"/>
    </source>
</evidence>
<dbReference type="EMBL" id="MU003554">
    <property type="protein sequence ID" value="KAF2463095.1"/>
    <property type="molecule type" value="Genomic_DNA"/>
</dbReference>
<sequence length="553" mass="60763">MPPSQRTSHAFPTQQLAIVAICRFSEPIAFNSILAYSYVMVKDLHNGDETNASFYSGLLISAYAVAEAITAMGWGAISDRYGRKPVVLIGLGGVALSSLIFGLAKHYWVALLARFVGGALNGNVAVMQTIVAEMVKHPEHEPRAYAVQPFVWTLGGIIGSAMGGFLAQPAHFYPTVFSPDGLFGKFPYLLPNLVAVIAILLAIIQGAIFLEETNPRHQQDHKVFEDDEIDEQTPLHHQRDRASLVRCSPDTARPHSDVDKTRHIRKRPSFLEESLPLPTEQTFDIRRNSFGTMHSIKLPQDYRNSSGLTRDDDRPRRTFNLAIIMLTLCLAFVAYHQMAFANTFPVYLLDKPDTPPGHLDFHGGLGLTLHDVGTYLAVNGFIALFIQGIVFPFFAEKVGVWKSFIIMVILYPTCYVIMPFISALPNSLIPVAIYVALILQGFYGIIVVPCALILLKNATASPLDLGKVNGLAMSASCLARTVSPPLVGMIYSEGGSGNAWLSCTAVAMLGVIQLFWVPREHIDAVEVESGLKMRTEHENVQGIEEGVVEDEEL</sequence>
<dbReference type="Proteomes" id="UP000799755">
    <property type="component" value="Unassembled WGS sequence"/>
</dbReference>